<dbReference type="VEuPathDB" id="FungiDB:RhiirFUN_009286"/>
<reference evidence="1 2" key="1">
    <citation type="submission" date="2016-04" db="EMBL/GenBank/DDBJ databases">
        <title>Genome analyses suggest a sexual origin of heterokaryosis in a supposedly ancient asexual fungus.</title>
        <authorList>
            <person name="Ropars J."/>
            <person name="Sedzielewska K."/>
            <person name="Noel J."/>
            <person name="Charron P."/>
            <person name="Farinelli L."/>
            <person name="Marton T."/>
            <person name="Kruger M."/>
            <person name="Pelin A."/>
            <person name="Brachmann A."/>
            <person name="Corradi N."/>
        </authorList>
    </citation>
    <scope>NUCLEOTIDE SEQUENCE [LARGE SCALE GENOMIC DNA]</scope>
    <source>
        <strain evidence="1 2">A5</strain>
    </source>
</reference>
<dbReference type="Proteomes" id="UP000232722">
    <property type="component" value="Unassembled WGS sequence"/>
</dbReference>
<name>A0A2N0QAK1_9GLOM</name>
<evidence type="ECO:0000313" key="1">
    <source>
        <dbReference type="EMBL" id="PKC16096.1"/>
    </source>
</evidence>
<dbReference type="VEuPathDB" id="FungiDB:FUN_017888"/>
<sequence>VQDPKHAKKTSRNAIMSGARLLTFGNSTVRFEQLLKLSHIPNSVMYRQDVIKLDRQDDGAAYRVFCSGNLQNCYGIIKEDMRGIFVYLFIMGELIDSYLNREIIPLERIKMSMTAFFFLQLWKKHI</sequence>
<dbReference type="EMBL" id="LLXJ01000060">
    <property type="protein sequence ID" value="PKC16096.1"/>
    <property type="molecule type" value="Genomic_DNA"/>
</dbReference>
<feature type="non-terminal residue" evidence="1">
    <location>
        <position position="126"/>
    </location>
</feature>
<gene>
    <name evidence="1" type="ORF">RhiirA5_257139</name>
</gene>
<reference evidence="1 2" key="2">
    <citation type="submission" date="2017-09" db="EMBL/GenBank/DDBJ databases">
        <title>Extensive intraspecific genome diversity in a model arbuscular mycorrhizal fungus.</title>
        <authorList>
            <person name="Chen E.C."/>
            <person name="Morin E."/>
            <person name="Beaudet D."/>
            <person name="Noel J."/>
            <person name="Ndikumana S."/>
            <person name="Charron P."/>
            <person name="St-Onge C."/>
            <person name="Giorgi J."/>
            <person name="Grigoriev I.V."/>
            <person name="Roux C."/>
            <person name="Martin F.M."/>
            <person name="Corradi N."/>
        </authorList>
    </citation>
    <scope>NUCLEOTIDE SEQUENCE [LARGE SCALE GENOMIC DNA]</scope>
    <source>
        <strain evidence="1 2">A5</strain>
    </source>
</reference>
<feature type="non-terminal residue" evidence="1">
    <location>
        <position position="1"/>
    </location>
</feature>
<dbReference type="AlphaFoldDB" id="A0A2N0QAK1"/>
<dbReference type="VEuPathDB" id="FungiDB:RhiirA1_469907"/>
<evidence type="ECO:0000313" key="2">
    <source>
        <dbReference type="Proteomes" id="UP000232722"/>
    </source>
</evidence>
<accession>A0A2N0QAK1</accession>
<organism evidence="1 2">
    <name type="scientific">Rhizophagus irregularis</name>
    <dbReference type="NCBI Taxonomy" id="588596"/>
    <lineage>
        <taxon>Eukaryota</taxon>
        <taxon>Fungi</taxon>
        <taxon>Fungi incertae sedis</taxon>
        <taxon>Mucoromycota</taxon>
        <taxon>Glomeromycotina</taxon>
        <taxon>Glomeromycetes</taxon>
        <taxon>Glomerales</taxon>
        <taxon>Glomeraceae</taxon>
        <taxon>Rhizophagus</taxon>
    </lineage>
</organism>
<protein>
    <submittedName>
        <fullName evidence="1">Uncharacterized protein</fullName>
    </submittedName>
</protein>
<proteinExistence type="predicted"/>
<comment type="caution">
    <text evidence="1">The sequence shown here is derived from an EMBL/GenBank/DDBJ whole genome shotgun (WGS) entry which is preliminary data.</text>
</comment>